<proteinExistence type="predicted"/>
<keyword evidence="6 9" id="KW-0863">Zinc-finger</keyword>
<evidence type="ECO:0000256" key="7">
    <source>
        <dbReference type="ARBA" id="ARBA00022786"/>
    </source>
</evidence>
<dbReference type="SUPFAM" id="SSF57850">
    <property type="entry name" value="RING/U-box"/>
    <property type="match status" value="1"/>
</dbReference>
<evidence type="ECO:0000313" key="12">
    <source>
        <dbReference type="Proteomes" id="UP001234989"/>
    </source>
</evidence>
<dbReference type="PROSITE" id="PS50089">
    <property type="entry name" value="ZF_RING_2"/>
    <property type="match status" value="1"/>
</dbReference>
<keyword evidence="5" id="KW-0479">Metal-binding</keyword>
<keyword evidence="4" id="KW-0808">Transferase</keyword>
<accession>A0AAF0V9S5</accession>
<feature type="domain" description="RING-type" evidence="10">
    <location>
        <begin position="145"/>
        <end position="168"/>
    </location>
</feature>
<evidence type="ECO:0000256" key="1">
    <source>
        <dbReference type="ARBA" id="ARBA00000900"/>
    </source>
</evidence>
<evidence type="ECO:0000259" key="10">
    <source>
        <dbReference type="PROSITE" id="PS50089"/>
    </source>
</evidence>
<protein>
    <recommendedName>
        <fullName evidence="3">RING-type E3 ubiquitin transferase</fullName>
        <ecNumber evidence="3">2.3.2.27</ecNumber>
    </recommendedName>
</protein>
<dbReference type="AlphaFoldDB" id="A0AAF0V9S5"/>
<dbReference type="InterPro" id="IPR045191">
    <property type="entry name" value="MBR1/2-like"/>
</dbReference>
<dbReference type="InterPro" id="IPR024766">
    <property type="entry name" value="Znf_RING_H2"/>
</dbReference>
<dbReference type="InterPro" id="IPR001841">
    <property type="entry name" value="Znf_RING"/>
</dbReference>
<dbReference type="EMBL" id="CP133623">
    <property type="protein sequence ID" value="WMV59366.1"/>
    <property type="molecule type" value="Genomic_DNA"/>
</dbReference>
<dbReference type="Gene3D" id="3.30.40.10">
    <property type="entry name" value="Zinc/RING finger domain, C3HC4 (zinc finger)"/>
    <property type="match status" value="1"/>
</dbReference>
<keyword evidence="7" id="KW-0833">Ubl conjugation pathway</keyword>
<evidence type="ECO:0000256" key="3">
    <source>
        <dbReference type="ARBA" id="ARBA00012483"/>
    </source>
</evidence>
<gene>
    <name evidence="11" type="ORF">MTR67_052751</name>
</gene>
<evidence type="ECO:0000256" key="2">
    <source>
        <dbReference type="ARBA" id="ARBA00004906"/>
    </source>
</evidence>
<dbReference type="PANTHER" id="PTHR22937:SF113">
    <property type="entry name" value="RING-TYPE E3 UBIQUITIN TRANSFERASE"/>
    <property type="match status" value="1"/>
</dbReference>
<dbReference type="Proteomes" id="UP001234989">
    <property type="component" value="Chromosome 12"/>
</dbReference>
<evidence type="ECO:0000256" key="8">
    <source>
        <dbReference type="ARBA" id="ARBA00022833"/>
    </source>
</evidence>
<dbReference type="GO" id="GO:0061630">
    <property type="term" value="F:ubiquitin protein ligase activity"/>
    <property type="evidence" value="ECO:0007669"/>
    <property type="project" value="UniProtKB-EC"/>
</dbReference>
<evidence type="ECO:0000256" key="9">
    <source>
        <dbReference type="PROSITE-ProRule" id="PRU00175"/>
    </source>
</evidence>
<organism evidence="11 12">
    <name type="scientific">Solanum verrucosum</name>
    <dbReference type="NCBI Taxonomy" id="315347"/>
    <lineage>
        <taxon>Eukaryota</taxon>
        <taxon>Viridiplantae</taxon>
        <taxon>Streptophyta</taxon>
        <taxon>Embryophyta</taxon>
        <taxon>Tracheophyta</taxon>
        <taxon>Spermatophyta</taxon>
        <taxon>Magnoliopsida</taxon>
        <taxon>eudicotyledons</taxon>
        <taxon>Gunneridae</taxon>
        <taxon>Pentapetalae</taxon>
        <taxon>asterids</taxon>
        <taxon>lamiids</taxon>
        <taxon>Solanales</taxon>
        <taxon>Solanaceae</taxon>
        <taxon>Solanoideae</taxon>
        <taxon>Solaneae</taxon>
        <taxon>Solanum</taxon>
    </lineage>
</organism>
<dbReference type="InterPro" id="IPR013083">
    <property type="entry name" value="Znf_RING/FYVE/PHD"/>
</dbReference>
<evidence type="ECO:0000256" key="6">
    <source>
        <dbReference type="ARBA" id="ARBA00022771"/>
    </source>
</evidence>
<dbReference type="PANTHER" id="PTHR22937">
    <property type="entry name" value="E3 UBIQUITIN-PROTEIN LIGASE RNF165"/>
    <property type="match status" value="1"/>
</dbReference>
<dbReference type="EC" id="2.3.2.27" evidence="3"/>
<dbReference type="Pfam" id="PF12678">
    <property type="entry name" value="zf-rbx1"/>
    <property type="match status" value="1"/>
</dbReference>
<evidence type="ECO:0000313" key="11">
    <source>
        <dbReference type="EMBL" id="WMV59366.1"/>
    </source>
</evidence>
<dbReference type="GO" id="GO:0008270">
    <property type="term" value="F:zinc ion binding"/>
    <property type="evidence" value="ECO:0007669"/>
    <property type="project" value="UniProtKB-KW"/>
</dbReference>
<evidence type="ECO:0000256" key="4">
    <source>
        <dbReference type="ARBA" id="ARBA00022679"/>
    </source>
</evidence>
<name>A0AAF0V9S5_SOLVR</name>
<comment type="pathway">
    <text evidence="2">Protein modification; protein ubiquitination.</text>
</comment>
<keyword evidence="12" id="KW-1185">Reference proteome</keyword>
<sequence>MQRRTITTNTIFQNEVTYDFGPVRTMTSAAHRSRIFYIRPESHRISMVPNILGIHYSSNGSLIVVLANGTSIYYVSIVSRNSFCFWIPQGMIPNFSLSLPRILWNYTPRFVEVNHAFDRMTLPLRLTNFPMDDYSDGQIIGSADCQHTFHFDCISQWLLQKNSCPLCKRIALAI</sequence>
<evidence type="ECO:0000256" key="5">
    <source>
        <dbReference type="ARBA" id="ARBA00022723"/>
    </source>
</evidence>
<comment type="catalytic activity">
    <reaction evidence="1">
        <text>S-ubiquitinyl-[E2 ubiquitin-conjugating enzyme]-L-cysteine + [acceptor protein]-L-lysine = [E2 ubiquitin-conjugating enzyme]-L-cysteine + N(6)-ubiquitinyl-[acceptor protein]-L-lysine.</text>
        <dbReference type="EC" id="2.3.2.27"/>
    </reaction>
</comment>
<reference evidence="11" key="1">
    <citation type="submission" date="2023-08" db="EMBL/GenBank/DDBJ databases">
        <title>A de novo genome assembly of Solanum verrucosum Schlechtendal, a Mexican diploid species geographically isolated from the other diploid A-genome species in potato relatives.</title>
        <authorList>
            <person name="Hosaka K."/>
        </authorList>
    </citation>
    <scope>NUCLEOTIDE SEQUENCE</scope>
    <source>
        <tissue evidence="11">Young leaves</tissue>
    </source>
</reference>
<keyword evidence="8" id="KW-0862">Zinc</keyword>